<dbReference type="Pfam" id="PF13189">
    <property type="entry name" value="Cytidylate_kin2"/>
    <property type="match status" value="1"/>
</dbReference>
<dbReference type="SUPFAM" id="SSF52540">
    <property type="entry name" value="P-loop containing nucleoside triphosphate hydrolases"/>
    <property type="match status" value="1"/>
</dbReference>
<evidence type="ECO:0000313" key="2">
    <source>
        <dbReference type="Proteomes" id="UP000322530"/>
    </source>
</evidence>
<dbReference type="RefSeq" id="WP_172632020.1">
    <property type="nucleotide sequence ID" value="NZ_BIXY01000024.1"/>
</dbReference>
<organism evidence="1 2">
    <name type="scientific">Dictyobacter arantiisoli</name>
    <dbReference type="NCBI Taxonomy" id="2014874"/>
    <lineage>
        <taxon>Bacteria</taxon>
        <taxon>Bacillati</taxon>
        <taxon>Chloroflexota</taxon>
        <taxon>Ktedonobacteria</taxon>
        <taxon>Ktedonobacterales</taxon>
        <taxon>Dictyobacteraceae</taxon>
        <taxon>Dictyobacter</taxon>
    </lineage>
</organism>
<sequence>MRDDHLQLVAQMKAVTVSREYGSGGGEIAARLAQRLNWTLFDHAVVQQVAHKLGISLSEAEEHDENEESLGDALLRACQLIQPTMSATIPGIPQGMDDKIYRTAFRQVIAAAFAAGHVVIVGRGAQFLLASQRDVLHVRIICPFEQRVIYVMRREQLSRSDAVDRIHYIEQGRKRAVQHQYHQDLSNPLLYDFTVNTHVLTLERAVDLLQFALLSKAERLSVPDDQLGPGMNVTPYLQELKDFPFPP</sequence>
<dbReference type="GO" id="GO:0016301">
    <property type="term" value="F:kinase activity"/>
    <property type="evidence" value="ECO:0007669"/>
    <property type="project" value="UniProtKB-KW"/>
</dbReference>
<dbReference type="AlphaFoldDB" id="A0A5A5TB23"/>
<keyword evidence="2" id="KW-1185">Reference proteome</keyword>
<gene>
    <name evidence="1" type="ORF">KDI_20090</name>
</gene>
<dbReference type="EMBL" id="BIXY01000024">
    <property type="protein sequence ID" value="GCF08445.1"/>
    <property type="molecule type" value="Genomic_DNA"/>
</dbReference>
<accession>A0A5A5TB23</accession>
<protein>
    <submittedName>
        <fullName evidence="1">Cytidylate kinase</fullName>
    </submittedName>
</protein>
<keyword evidence="1" id="KW-0418">Kinase</keyword>
<dbReference type="Gene3D" id="3.40.50.300">
    <property type="entry name" value="P-loop containing nucleotide triphosphate hydrolases"/>
    <property type="match status" value="1"/>
</dbReference>
<proteinExistence type="predicted"/>
<dbReference type="InterPro" id="IPR027417">
    <property type="entry name" value="P-loop_NTPase"/>
</dbReference>
<comment type="caution">
    <text evidence="1">The sequence shown here is derived from an EMBL/GenBank/DDBJ whole genome shotgun (WGS) entry which is preliminary data.</text>
</comment>
<dbReference type="Proteomes" id="UP000322530">
    <property type="component" value="Unassembled WGS sequence"/>
</dbReference>
<evidence type="ECO:0000313" key="1">
    <source>
        <dbReference type="EMBL" id="GCF08445.1"/>
    </source>
</evidence>
<name>A0A5A5TB23_9CHLR</name>
<keyword evidence="1" id="KW-0808">Transferase</keyword>
<reference evidence="1 2" key="1">
    <citation type="submission" date="2019-01" db="EMBL/GenBank/DDBJ databases">
        <title>Draft genome sequence of Dictyobacter sp. Uno17.</title>
        <authorList>
            <person name="Wang C.M."/>
            <person name="Zheng Y."/>
            <person name="Sakai Y."/>
            <person name="Abe K."/>
            <person name="Yokota A."/>
            <person name="Yabe S."/>
        </authorList>
    </citation>
    <scope>NUCLEOTIDE SEQUENCE [LARGE SCALE GENOMIC DNA]</scope>
    <source>
        <strain evidence="1 2">Uno17</strain>
    </source>
</reference>